<dbReference type="Gene3D" id="1.10.150.390">
    <property type="match status" value="1"/>
</dbReference>
<dbReference type="InterPro" id="IPR007081">
    <property type="entry name" value="RNA_pol_Rpb1_5"/>
</dbReference>
<keyword evidence="2" id="KW-0804">Transcription</keyword>
<dbReference type="CDD" id="cd02655">
    <property type="entry name" value="RNAP_beta'_C"/>
    <property type="match status" value="1"/>
</dbReference>
<dbReference type="Pfam" id="PF04998">
    <property type="entry name" value="RNA_pol_Rpb1_5"/>
    <property type="match status" value="1"/>
</dbReference>
<name>A0A931WPR5_9BACT</name>
<dbReference type="GO" id="GO:0006351">
    <property type="term" value="P:DNA-templated transcription"/>
    <property type="evidence" value="ECO:0007669"/>
    <property type="project" value="InterPro"/>
</dbReference>
<dbReference type="Proteomes" id="UP000724148">
    <property type="component" value="Unassembled WGS sequence"/>
</dbReference>
<evidence type="ECO:0000259" key="1">
    <source>
        <dbReference type="Pfam" id="PF04998"/>
    </source>
</evidence>
<dbReference type="GO" id="GO:0000428">
    <property type="term" value="C:DNA-directed RNA polymerase complex"/>
    <property type="evidence" value="ECO:0007669"/>
    <property type="project" value="UniProtKB-KW"/>
</dbReference>
<dbReference type="GO" id="GO:0003677">
    <property type="term" value="F:DNA binding"/>
    <property type="evidence" value="ECO:0007669"/>
    <property type="project" value="InterPro"/>
</dbReference>
<dbReference type="AlphaFoldDB" id="A0A931WPR5"/>
<dbReference type="SUPFAM" id="SSF64484">
    <property type="entry name" value="beta and beta-prime subunits of DNA dependent RNA-polymerase"/>
    <property type="match status" value="1"/>
</dbReference>
<organism evidence="2 3">
    <name type="scientific">Candidatus Sungiibacteriota bacterium</name>
    <dbReference type="NCBI Taxonomy" id="2750080"/>
    <lineage>
        <taxon>Bacteria</taxon>
        <taxon>Candidatus Sungiibacteriota</taxon>
    </lineage>
</organism>
<proteinExistence type="predicted"/>
<feature type="domain" description="RNA polymerase Rpb1" evidence="1">
    <location>
        <begin position="42"/>
        <end position="144"/>
    </location>
</feature>
<dbReference type="PANTHER" id="PTHR48443">
    <property type="entry name" value="DNA-DIRECTED RNA POLYMERASE SUBUNIT BETA"/>
    <property type="match status" value="1"/>
</dbReference>
<sequence>RPPHGRAIVSDVSGIAEDIAEVSRERVIRIAIVPDEDWDKKKSKKKSKNILQDTKEFRAPSNVSLLVQKGQTIKRGDILTEGHADLKELFKYAGSAVTQNYILKEIQKIYSLQGAPIHDKHIEVIVRQMFSRVRIKAPGDTGFTIGEIVEKSRFRSENLRAEKMKKQPAAAVQLLLGITKVALTTESFLSAASFQETTRVLINAAVEGKKDTLRGLKENVIIGRLIPAGTGYHRNLKRSRKEAEVGKELILN</sequence>
<gene>
    <name evidence="2" type="ORF">HYT40_03900</name>
</gene>
<reference evidence="2" key="1">
    <citation type="submission" date="2020-07" db="EMBL/GenBank/DDBJ databases">
        <title>Huge and variable diversity of episymbiotic CPR bacteria and DPANN archaea in groundwater ecosystems.</title>
        <authorList>
            <person name="He C.Y."/>
            <person name="Keren R."/>
            <person name="Whittaker M."/>
            <person name="Farag I.F."/>
            <person name="Doudna J."/>
            <person name="Cate J.H.D."/>
            <person name="Banfield J.F."/>
        </authorList>
    </citation>
    <scope>NUCLEOTIDE SEQUENCE</scope>
    <source>
        <strain evidence="2">NC_groundwater_193_Ag_S-0.1um_51_7</strain>
    </source>
</reference>
<dbReference type="EMBL" id="JACOZA010000095">
    <property type="protein sequence ID" value="MBI2097255.1"/>
    <property type="molecule type" value="Genomic_DNA"/>
</dbReference>
<accession>A0A931WPR5</accession>
<evidence type="ECO:0000313" key="3">
    <source>
        <dbReference type="Proteomes" id="UP000724148"/>
    </source>
</evidence>
<dbReference type="Gene3D" id="2.40.50.100">
    <property type="match status" value="1"/>
</dbReference>
<dbReference type="FunFam" id="1.10.150.390:FF:000002">
    <property type="entry name" value="DNA-directed RNA polymerase subunit beta"/>
    <property type="match status" value="1"/>
</dbReference>
<comment type="caution">
    <text evidence="2">The sequence shown here is derived from an EMBL/GenBank/DDBJ whole genome shotgun (WGS) entry which is preliminary data.</text>
</comment>
<dbReference type="GO" id="GO:0003899">
    <property type="term" value="F:DNA-directed RNA polymerase activity"/>
    <property type="evidence" value="ECO:0007669"/>
    <property type="project" value="InterPro"/>
</dbReference>
<protein>
    <submittedName>
        <fullName evidence="2">DNA-directed RNA polymerase subunit beta</fullName>
    </submittedName>
</protein>
<dbReference type="Gene3D" id="1.10.1790.20">
    <property type="match status" value="1"/>
</dbReference>
<keyword evidence="2" id="KW-0240">DNA-directed RNA polymerase</keyword>
<dbReference type="PANTHER" id="PTHR48443:SF1">
    <property type="entry name" value="DNA-DIRECTED RNA POLYMERASE SUBUNIT BETA"/>
    <property type="match status" value="1"/>
</dbReference>
<feature type="non-terminal residue" evidence="2">
    <location>
        <position position="1"/>
    </location>
</feature>
<evidence type="ECO:0000313" key="2">
    <source>
        <dbReference type="EMBL" id="MBI2097255.1"/>
    </source>
</evidence>